<dbReference type="GO" id="GO:0000155">
    <property type="term" value="F:phosphorelay sensor kinase activity"/>
    <property type="evidence" value="ECO:0007669"/>
    <property type="project" value="InterPro"/>
</dbReference>
<evidence type="ECO:0000256" key="7">
    <source>
        <dbReference type="SAM" id="Coils"/>
    </source>
</evidence>
<dbReference type="SMART" id="SM00387">
    <property type="entry name" value="HATPase_c"/>
    <property type="match status" value="1"/>
</dbReference>
<evidence type="ECO:0000256" key="1">
    <source>
        <dbReference type="ARBA" id="ARBA00000085"/>
    </source>
</evidence>
<dbReference type="PANTHER" id="PTHR43065:SF50">
    <property type="entry name" value="HISTIDINE KINASE"/>
    <property type="match status" value="1"/>
</dbReference>
<dbReference type="CDD" id="cd00082">
    <property type="entry name" value="HisKA"/>
    <property type="match status" value="1"/>
</dbReference>
<comment type="similarity">
    <text evidence="2">Belongs to the hemerythrin family.</text>
</comment>
<dbReference type="Gene3D" id="1.10.287.130">
    <property type="match status" value="1"/>
</dbReference>
<evidence type="ECO:0000256" key="5">
    <source>
        <dbReference type="ARBA" id="ARBA00022723"/>
    </source>
</evidence>
<name>A0A323USH9_9RHOO</name>
<dbReference type="GO" id="GO:0046872">
    <property type="term" value="F:metal ion binding"/>
    <property type="evidence" value="ECO:0007669"/>
    <property type="project" value="UniProtKB-KW"/>
</dbReference>
<comment type="caution">
    <text evidence="9">The sequence shown here is derived from an EMBL/GenBank/DDBJ whole genome shotgun (WGS) entry which is preliminary data.</text>
</comment>
<sequence>MNLKPANVDAFAWASYFETGFDEVDAQHGKLVGLVNALGERLTRGQSLHPAELEHVLGGLRKYATLHFATEEQMMVRLGIDRRHLEAHCRAHAEFVEQIDLLAEAAHRPDSSGLAELLRYISSWLAFHILGIDMSMARQLRVIERGASAAEAFEREVREVDPANAALVNAVHTLYATVAERNAELIRAKDELERRVAERTADLRKALDQLQAAKEERVHAEKMVALAQFAAGTAHELNTPLGYIGANLNALEDYCSRLIKLSDTAGSLLAEGPHDDAWQSACRQADCNFIREDVPALLTESRVGLVRIQRIVGALRRTAAAGAEPSTRCDLGALTNQCIARLCPTLPGNVVIEQLAEGGAPVLAAPEVLAEAISEVLDNAIKAVAGRGGAVRCRMGHEHDQVWLEIADNGPGVDPAIAPRIFEPFFTTRPVGSGTGLGLYLAYQTALRHGGQLKLCDTPSGAVFRFSLPEAA</sequence>
<dbReference type="AlphaFoldDB" id="A0A323USH9"/>
<dbReference type="Gene3D" id="3.30.565.10">
    <property type="entry name" value="Histidine kinase-like ATPase, C-terminal domain"/>
    <property type="match status" value="1"/>
</dbReference>
<dbReference type="InterPro" id="IPR005467">
    <property type="entry name" value="His_kinase_dom"/>
</dbReference>
<keyword evidence="7" id="KW-0175">Coiled coil</keyword>
<evidence type="ECO:0000256" key="2">
    <source>
        <dbReference type="ARBA" id="ARBA00010587"/>
    </source>
</evidence>
<dbReference type="InterPro" id="IPR004358">
    <property type="entry name" value="Sig_transdc_His_kin-like_C"/>
</dbReference>
<dbReference type="SUPFAM" id="SSF47188">
    <property type="entry name" value="Hemerythrin-like"/>
    <property type="match status" value="1"/>
</dbReference>
<dbReference type="Pfam" id="PF01814">
    <property type="entry name" value="Hemerythrin"/>
    <property type="match status" value="1"/>
</dbReference>
<keyword evidence="10" id="KW-1185">Reference proteome</keyword>
<evidence type="ECO:0000313" key="9">
    <source>
        <dbReference type="EMBL" id="PZA15337.1"/>
    </source>
</evidence>
<accession>A0A323USH9</accession>
<dbReference type="PRINTS" id="PR00344">
    <property type="entry name" value="BCTRLSENSOR"/>
</dbReference>
<dbReference type="OrthoDB" id="1931120at2"/>
<gene>
    <name evidence="9" type="ORF">DNK49_17465</name>
</gene>
<dbReference type="InterPro" id="IPR003661">
    <property type="entry name" value="HisK_dim/P_dom"/>
</dbReference>
<dbReference type="PANTHER" id="PTHR43065">
    <property type="entry name" value="SENSOR HISTIDINE KINASE"/>
    <property type="match status" value="1"/>
</dbReference>
<evidence type="ECO:0000313" key="10">
    <source>
        <dbReference type="Proteomes" id="UP000248259"/>
    </source>
</evidence>
<comment type="catalytic activity">
    <reaction evidence="1">
        <text>ATP + protein L-histidine = ADP + protein N-phospho-L-histidine.</text>
        <dbReference type="EC" id="2.7.13.3"/>
    </reaction>
</comment>
<feature type="coiled-coil region" evidence="7">
    <location>
        <begin position="175"/>
        <end position="223"/>
    </location>
</feature>
<dbReference type="Gene3D" id="1.20.120.50">
    <property type="entry name" value="Hemerythrin-like"/>
    <property type="match status" value="1"/>
</dbReference>
<feature type="domain" description="Histidine kinase" evidence="8">
    <location>
        <begin position="232"/>
        <end position="472"/>
    </location>
</feature>
<dbReference type="CDD" id="cd12107">
    <property type="entry name" value="Hemerythrin"/>
    <property type="match status" value="1"/>
</dbReference>
<protein>
    <recommendedName>
        <fullName evidence="3">histidine kinase</fullName>
        <ecNumber evidence="3">2.7.13.3</ecNumber>
    </recommendedName>
</protein>
<dbReference type="SUPFAM" id="SSF55874">
    <property type="entry name" value="ATPase domain of HSP90 chaperone/DNA topoisomerase II/histidine kinase"/>
    <property type="match status" value="1"/>
</dbReference>
<dbReference type="InterPro" id="IPR012312">
    <property type="entry name" value="Hemerythrin-like"/>
</dbReference>
<reference evidence="9 10" key="1">
    <citation type="submission" date="2018-06" db="EMBL/GenBank/DDBJ databases">
        <title>Azoarcus communis strain SWub3 genome.</title>
        <authorList>
            <person name="Zorraquino Salvo V."/>
            <person name="Toubiana D."/>
            <person name="Blumwald E."/>
        </authorList>
    </citation>
    <scope>NUCLEOTIDE SEQUENCE [LARGE SCALE GENOMIC DNA]</scope>
    <source>
        <strain evidence="9 10">SWub3</strain>
    </source>
</reference>
<dbReference type="PROSITE" id="PS50109">
    <property type="entry name" value="HIS_KIN"/>
    <property type="match status" value="1"/>
</dbReference>
<keyword evidence="5" id="KW-0479">Metal-binding</keyword>
<evidence type="ECO:0000256" key="4">
    <source>
        <dbReference type="ARBA" id="ARBA00022553"/>
    </source>
</evidence>
<dbReference type="EMBL" id="QKOE01000015">
    <property type="protein sequence ID" value="PZA15337.1"/>
    <property type="molecule type" value="Genomic_DNA"/>
</dbReference>
<dbReference type="SUPFAM" id="SSF47384">
    <property type="entry name" value="Homodimeric domain of signal transducing histidine kinase"/>
    <property type="match status" value="1"/>
</dbReference>
<keyword evidence="4" id="KW-0597">Phosphoprotein</keyword>
<dbReference type="Proteomes" id="UP000248259">
    <property type="component" value="Unassembled WGS sequence"/>
</dbReference>
<dbReference type="EC" id="2.7.13.3" evidence="3"/>
<dbReference type="InterPro" id="IPR035938">
    <property type="entry name" value="Hemerythrin-like_sf"/>
</dbReference>
<dbReference type="InterPro" id="IPR036890">
    <property type="entry name" value="HATPase_C_sf"/>
</dbReference>
<evidence type="ECO:0000259" key="8">
    <source>
        <dbReference type="PROSITE" id="PS50109"/>
    </source>
</evidence>
<evidence type="ECO:0000256" key="3">
    <source>
        <dbReference type="ARBA" id="ARBA00012438"/>
    </source>
</evidence>
<proteinExistence type="inferred from homology"/>
<dbReference type="InterPro" id="IPR036097">
    <property type="entry name" value="HisK_dim/P_sf"/>
</dbReference>
<dbReference type="NCBIfam" id="TIGR02481">
    <property type="entry name" value="hemeryth_dom"/>
    <property type="match status" value="1"/>
</dbReference>
<dbReference type="RefSeq" id="WP_110527437.1">
    <property type="nucleotide sequence ID" value="NZ_QKOE01000015.1"/>
</dbReference>
<evidence type="ECO:0000256" key="6">
    <source>
        <dbReference type="ARBA" id="ARBA00023004"/>
    </source>
</evidence>
<organism evidence="9 10">
    <name type="scientific">Parazoarcus communis SWub3 = DSM 12120</name>
    <dbReference type="NCBI Taxonomy" id="1121029"/>
    <lineage>
        <taxon>Bacteria</taxon>
        <taxon>Pseudomonadati</taxon>
        <taxon>Pseudomonadota</taxon>
        <taxon>Betaproteobacteria</taxon>
        <taxon>Rhodocyclales</taxon>
        <taxon>Zoogloeaceae</taxon>
        <taxon>Parazoarcus</taxon>
    </lineage>
</organism>
<dbReference type="InterPro" id="IPR012827">
    <property type="entry name" value="Hemerythrin_metal-bd"/>
</dbReference>
<keyword evidence="6" id="KW-0408">Iron</keyword>
<dbReference type="Pfam" id="PF02518">
    <property type="entry name" value="HATPase_c"/>
    <property type="match status" value="1"/>
</dbReference>
<dbReference type="InterPro" id="IPR003594">
    <property type="entry name" value="HATPase_dom"/>
</dbReference>